<comment type="caution">
    <text evidence="3">The sequence shown here is derived from an EMBL/GenBank/DDBJ whole genome shotgun (WGS) entry which is preliminary data.</text>
</comment>
<protein>
    <submittedName>
        <fullName evidence="3">Sulfatase</fullName>
    </submittedName>
</protein>
<dbReference type="RefSeq" id="WP_188647503.1">
    <property type="nucleotide sequence ID" value="NZ_BMHQ01000005.1"/>
</dbReference>
<sequence>MRILYIDIDSLRPDHLGCYGYHRNTSPVIDQLAKEGVRFTEVYASDAPCLPSRTALFSGRFGIHNGVVGHGGTAAEPFVQGAGRGFRSRLGEKGWLATLRQAGLLTATVSTFAERHCAWHWYAGFNEVYNHGTCGDEVAHEVLPYALRWIEDHASDEHWFLHVNLWDPHTPYRSPADYGNPFWEEPAPTWLTEEILEKHRAGFGPHSAREPHGFGGENTDRWPRVPREIGSLEDYKQWIDGYDTGIRYADQHVGQLLDTLEKLGILNDVMIIVSADHGESQGEMNIYGDHQLADAFTCRVPLIIKGPGVKSGVVDKELHYHLDLAPTICEWLGVDVPSDWDGQSFASTLRSGKPHGRDGLVISQGAWACQRGVRFGDWLFLRTYHTGLKDLKPVMLFNLREDPHETKDLGSDRPEVVREGMARLESWLTKAMEVSPQKTDPMWTVLREGGPFHTRNMLESYGRWLRETGRGEHAAFLEKNPSGLHERQRKSILRGS</sequence>
<reference evidence="3" key="2">
    <citation type="submission" date="2020-09" db="EMBL/GenBank/DDBJ databases">
        <authorList>
            <person name="Sun Q."/>
            <person name="Zhou Y."/>
        </authorList>
    </citation>
    <scope>NUCLEOTIDE SEQUENCE</scope>
    <source>
        <strain evidence="3">CGMCC 1.15179</strain>
    </source>
</reference>
<dbReference type="PANTHER" id="PTHR42693">
    <property type="entry name" value="ARYLSULFATASE FAMILY MEMBER"/>
    <property type="match status" value="1"/>
</dbReference>
<dbReference type="Gene3D" id="3.40.720.10">
    <property type="entry name" value="Alkaline Phosphatase, subunit A"/>
    <property type="match status" value="1"/>
</dbReference>
<proteinExistence type="inferred from homology"/>
<dbReference type="SUPFAM" id="SSF53649">
    <property type="entry name" value="Alkaline phosphatase-like"/>
    <property type="match status" value="1"/>
</dbReference>
<evidence type="ECO:0000259" key="2">
    <source>
        <dbReference type="Pfam" id="PF00884"/>
    </source>
</evidence>
<name>A0A8J2VHH7_9BACL</name>
<gene>
    <name evidence="3" type="ORF">GCM10011571_17600</name>
</gene>
<dbReference type="GO" id="GO:0004065">
    <property type="term" value="F:arylsulfatase activity"/>
    <property type="evidence" value="ECO:0007669"/>
    <property type="project" value="TreeGrafter"/>
</dbReference>
<dbReference type="InterPro" id="IPR017850">
    <property type="entry name" value="Alkaline_phosphatase_core_sf"/>
</dbReference>
<feature type="domain" description="Sulfatase N-terminal" evidence="2">
    <location>
        <begin position="3"/>
        <end position="334"/>
    </location>
</feature>
<dbReference type="Proteomes" id="UP000625210">
    <property type="component" value="Unassembled WGS sequence"/>
</dbReference>
<dbReference type="PANTHER" id="PTHR42693:SF33">
    <property type="entry name" value="ARYLSULFATASE"/>
    <property type="match status" value="1"/>
</dbReference>
<organism evidence="3 4">
    <name type="scientific">Marinithermofilum abyssi</name>
    <dbReference type="NCBI Taxonomy" id="1571185"/>
    <lineage>
        <taxon>Bacteria</taxon>
        <taxon>Bacillati</taxon>
        <taxon>Bacillota</taxon>
        <taxon>Bacilli</taxon>
        <taxon>Bacillales</taxon>
        <taxon>Thermoactinomycetaceae</taxon>
        <taxon>Marinithermofilum</taxon>
    </lineage>
</organism>
<dbReference type="CDD" id="cd16148">
    <property type="entry name" value="sulfatase_like"/>
    <property type="match status" value="1"/>
</dbReference>
<dbReference type="AlphaFoldDB" id="A0A8J2VHH7"/>
<comment type="similarity">
    <text evidence="1">Belongs to the sulfatase family.</text>
</comment>
<evidence type="ECO:0000313" key="4">
    <source>
        <dbReference type="Proteomes" id="UP000625210"/>
    </source>
</evidence>
<accession>A0A8J2VHH7</accession>
<dbReference type="InterPro" id="IPR050738">
    <property type="entry name" value="Sulfatase"/>
</dbReference>
<dbReference type="InterPro" id="IPR000917">
    <property type="entry name" value="Sulfatase_N"/>
</dbReference>
<evidence type="ECO:0000313" key="3">
    <source>
        <dbReference type="EMBL" id="GGE16388.1"/>
    </source>
</evidence>
<keyword evidence="4" id="KW-1185">Reference proteome</keyword>
<dbReference type="EMBL" id="BMHQ01000005">
    <property type="protein sequence ID" value="GGE16388.1"/>
    <property type="molecule type" value="Genomic_DNA"/>
</dbReference>
<evidence type="ECO:0000256" key="1">
    <source>
        <dbReference type="ARBA" id="ARBA00008779"/>
    </source>
</evidence>
<dbReference type="Pfam" id="PF00884">
    <property type="entry name" value="Sulfatase"/>
    <property type="match status" value="1"/>
</dbReference>
<reference evidence="3" key="1">
    <citation type="journal article" date="2014" name="Int. J. Syst. Evol. Microbiol.">
        <title>Complete genome sequence of Corynebacterium casei LMG S-19264T (=DSM 44701T), isolated from a smear-ripened cheese.</title>
        <authorList>
            <consortium name="US DOE Joint Genome Institute (JGI-PGF)"/>
            <person name="Walter F."/>
            <person name="Albersmeier A."/>
            <person name="Kalinowski J."/>
            <person name="Ruckert C."/>
        </authorList>
    </citation>
    <scope>NUCLEOTIDE SEQUENCE</scope>
    <source>
        <strain evidence="3">CGMCC 1.15179</strain>
    </source>
</reference>